<evidence type="ECO:0000313" key="2">
    <source>
        <dbReference type="Proteomes" id="UP001152795"/>
    </source>
</evidence>
<dbReference type="Pfam" id="PF04970">
    <property type="entry name" value="LRAT"/>
    <property type="match status" value="1"/>
</dbReference>
<dbReference type="InterPro" id="IPR007053">
    <property type="entry name" value="LRAT_dom"/>
</dbReference>
<keyword evidence="2" id="KW-1185">Reference proteome</keyword>
<accession>A0A6S7KHE1</accession>
<feature type="non-terminal residue" evidence="1">
    <location>
        <position position="1"/>
    </location>
</feature>
<dbReference type="EMBL" id="CACRXK020034673">
    <property type="protein sequence ID" value="CAB4044357.1"/>
    <property type="molecule type" value="Genomic_DNA"/>
</dbReference>
<comment type="caution">
    <text evidence="1">The sequence shown here is derived from an EMBL/GenBank/DDBJ whole genome shotgun (WGS) entry which is preliminary data.</text>
</comment>
<gene>
    <name evidence="1" type="ORF">PACLA_8A014599</name>
</gene>
<evidence type="ECO:0000313" key="1">
    <source>
        <dbReference type="EMBL" id="CAB4044357.1"/>
    </source>
</evidence>
<organism evidence="1 2">
    <name type="scientific">Paramuricea clavata</name>
    <name type="common">Red gorgonian</name>
    <name type="synonym">Violescent sea-whip</name>
    <dbReference type="NCBI Taxonomy" id="317549"/>
    <lineage>
        <taxon>Eukaryota</taxon>
        <taxon>Metazoa</taxon>
        <taxon>Cnidaria</taxon>
        <taxon>Anthozoa</taxon>
        <taxon>Octocorallia</taxon>
        <taxon>Malacalcyonacea</taxon>
        <taxon>Plexauridae</taxon>
        <taxon>Paramuricea</taxon>
    </lineage>
</organism>
<reference evidence="1" key="1">
    <citation type="submission" date="2020-04" db="EMBL/GenBank/DDBJ databases">
        <authorList>
            <person name="Alioto T."/>
            <person name="Alioto T."/>
            <person name="Gomez Garrido J."/>
        </authorList>
    </citation>
    <scope>NUCLEOTIDE SEQUENCE</scope>
    <source>
        <strain evidence="1">A484AB</strain>
    </source>
</reference>
<dbReference type="OrthoDB" id="421951at2759"/>
<dbReference type="Proteomes" id="UP001152795">
    <property type="component" value="Unassembled WGS sequence"/>
</dbReference>
<dbReference type="Gene3D" id="3.90.1720.10">
    <property type="entry name" value="endopeptidase domain like (from Nostoc punctiforme)"/>
    <property type="match status" value="1"/>
</dbReference>
<feature type="non-terminal residue" evidence="1">
    <location>
        <position position="223"/>
    </location>
</feature>
<sequence>FYRIVYKDHECLSASEVLKKAKARVDKKEPTYSLFTNNCEHFANECKTGKKECRQFWTPIKILVKSATSSCLSFLVESLRSTGSWIKESDIVIEEALEFGAKFSPTFATISAIIIETLSLKLDYSDAKAKLKQGRLTREEFYEVIVKRVCAAFLSIWGNCIGFTYGEIKWLALGNFLGGWVLPILGVFVAGAGGDYLAKLVGGILAEKVVTPLVVSSLDKYLS</sequence>
<proteinExistence type="predicted"/>
<dbReference type="AlphaFoldDB" id="A0A6S7KHE1"/>
<protein>
    <submittedName>
        <fullName evidence="1">Uncharacterized protein</fullName>
    </submittedName>
</protein>
<name>A0A6S7KHE1_PARCT</name>
<dbReference type="PROSITE" id="PS51934">
    <property type="entry name" value="LRAT"/>
    <property type="match status" value="1"/>
</dbReference>